<dbReference type="PATRIC" id="fig|1423802.4.peg.940"/>
<proteinExistence type="predicted"/>
<gene>
    <name evidence="2" type="ORF">FC56_GL000927</name>
</gene>
<name>A0A0R2CNP3_9LACO</name>
<feature type="chain" id="PRO_5039059905" description="Lipoprotein" evidence="1">
    <location>
        <begin position="22"/>
        <end position="299"/>
    </location>
</feature>
<dbReference type="EMBL" id="AYZR01000009">
    <property type="protein sequence ID" value="KRM93262.1"/>
    <property type="molecule type" value="Genomic_DNA"/>
</dbReference>
<comment type="caution">
    <text evidence="2">The sequence shown here is derived from an EMBL/GenBank/DDBJ whole genome shotgun (WGS) entry which is preliminary data.</text>
</comment>
<reference evidence="2 3" key="1">
    <citation type="journal article" date="2015" name="Genome Announc.">
        <title>Expanding the biotechnology potential of lactobacilli through comparative genomics of 213 strains and associated genera.</title>
        <authorList>
            <person name="Sun Z."/>
            <person name="Harris H.M."/>
            <person name="McCann A."/>
            <person name="Guo C."/>
            <person name="Argimon S."/>
            <person name="Zhang W."/>
            <person name="Yang X."/>
            <person name="Jeffery I.B."/>
            <person name="Cooney J.C."/>
            <person name="Kagawa T.F."/>
            <person name="Liu W."/>
            <person name="Song Y."/>
            <person name="Salvetti E."/>
            <person name="Wrobel A."/>
            <person name="Rasinkangas P."/>
            <person name="Parkhill J."/>
            <person name="Rea M.C."/>
            <person name="O'Sullivan O."/>
            <person name="Ritari J."/>
            <person name="Douillard F.P."/>
            <person name="Paul Ross R."/>
            <person name="Yang R."/>
            <person name="Briner A.E."/>
            <person name="Felis G.E."/>
            <person name="de Vos W.M."/>
            <person name="Barrangou R."/>
            <person name="Klaenhammer T.R."/>
            <person name="Caufield P.W."/>
            <person name="Cui Y."/>
            <person name="Zhang H."/>
            <person name="O'Toole P.W."/>
        </authorList>
    </citation>
    <scope>NUCLEOTIDE SEQUENCE [LARGE SCALE GENOMIC DNA]</scope>
    <source>
        <strain evidence="2 3">DSM 24302</strain>
    </source>
</reference>
<keyword evidence="1" id="KW-0732">Signal</keyword>
<evidence type="ECO:0000256" key="1">
    <source>
        <dbReference type="SAM" id="SignalP"/>
    </source>
</evidence>
<evidence type="ECO:0008006" key="4">
    <source>
        <dbReference type="Google" id="ProtNLM"/>
    </source>
</evidence>
<organism evidence="2 3">
    <name type="scientific">Lentilactobacillus senioris DSM 24302 = JCM 17472</name>
    <dbReference type="NCBI Taxonomy" id="1423802"/>
    <lineage>
        <taxon>Bacteria</taxon>
        <taxon>Bacillati</taxon>
        <taxon>Bacillota</taxon>
        <taxon>Bacilli</taxon>
        <taxon>Lactobacillales</taxon>
        <taxon>Lactobacillaceae</taxon>
        <taxon>Lentilactobacillus</taxon>
    </lineage>
</organism>
<dbReference type="AlphaFoldDB" id="A0A0R2CNP3"/>
<protein>
    <recommendedName>
        <fullName evidence="4">Lipoprotein</fullName>
    </recommendedName>
</protein>
<sequence length="299" mass="32156">MKASRLLIPILALSAILTGCGNQKLSTTKSNYPVTDMAATIKGTVKDTNTVKYQIDDGKTQSVKVNSDNFFFTVPAKQKKQNVTIKAGSQEKKITVGSQNKLGSYKQVAKKYNTQLVQANLPKSLITKAQAAQKTQKSTAAKLKALAKSDPQKAMQEQQKLVAAGKQLQAEMATASKAAAQKVKNQQLPATSEGLKTNVTTDNYQIRTNVDNDALLSVGLIIPTSQLKTTAGQKSFGTTLALLANSTGADAKKVLKDFGNQVKKQKNNQSSTQTHTITSNGVNFKTAVSVEKIYIFITK</sequence>
<dbReference type="Proteomes" id="UP000051256">
    <property type="component" value="Unassembled WGS sequence"/>
</dbReference>
<dbReference type="PROSITE" id="PS51257">
    <property type="entry name" value="PROKAR_LIPOPROTEIN"/>
    <property type="match status" value="1"/>
</dbReference>
<evidence type="ECO:0000313" key="3">
    <source>
        <dbReference type="Proteomes" id="UP000051256"/>
    </source>
</evidence>
<accession>A0A0R2CNP3</accession>
<evidence type="ECO:0000313" key="2">
    <source>
        <dbReference type="EMBL" id="KRM93262.1"/>
    </source>
</evidence>
<dbReference type="STRING" id="1423802.FC56_GL000927"/>
<feature type="signal peptide" evidence="1">
    <location>
        <begin position="1"/>
        <end position="21"/>
    </location>
</feature>
<keyword evidence="3" id="KW-1185">Reference proteome</keyword>
<dbReference type="RefSeq" id="WP_056978731.1">
    <property type="nucleotide sequence ID" value="NZ_AYZR01000009.1"/>
</dbReference>